<dbReference type="AlphaFoldDB" id="A0A2H1GME0"/>
<dbReference type="EMBL" id="LT854258">
    <property type="protein sequence ID" value="SMR54716.1"/>
    <property type="molecule type" value="Genomic_DNA"/>
</dbReference>
<gene>
    <name evidence="1" type="ORF">ZT1E4_G7242</name>
</gene>
<name>A0A2H1GME0_ZYMTR</name>
<organism evidence="1 2">
    <name type="scientific">Zymoseptoria tritici ST99CH_1E4</name>
    <dbReference type="NCBI Taxonomy" id="1276532"/>
    <lineage>
        <taxon>Eukaryota</taxon>
        <taxon>Fungi</taxon>
        <taxon>Dikarya</taxon>
        <taxon>Ascomycota</taxon>
        <taxon>Pezizomycotina</taxon>
        <taxon>Dothideomycetes</taxon>
        <taxon>Dothideomycetidae</taxon>
        <taxon>Mycosphaerellales</taxon>
        <taxon>Mycosphaerellaceae</taxon>
        <taxon>Zymoseptoria</taxon>
    </lineage>
</organism>
<accession>A0A2H1GME0</accession>
<protein>
    <submittedName>
        <fullName evidence="1">Uncharacterized protein</fullName>
    </submittedName>
</protein>
<dbReference type="Proteomes" id="UP000245764">
    <property type="component" value="Chromosome 6"/>
</dbReference>
<evidence type="ECO:0000313" key="2">
    <source>
        <dbReference type="Proteomes" id="UP000245764"/>
    </source>
</evidence>
<proteinExistence type="predicted"/>
<reference evidence="2" key="1">
    <citation type="submission" date="2017-05" db="EMBL/GenBank/DDBJ databases">
        <authorList>
            <person name="Song R."/>
            <person name="Chenine A.L."/>
            <person name="Ruprecht R.M."/>
        </authorList>
    </citation>
    <scope>NUCLEOTIDE SEQUENCE [LARGE SCALE GENOMIC DNA]</scope>
</reference>
<sequence>MTDIPVTPKQKIKVPGNNDAFYGPVPEANQIFSIIRLDIVPTPSPLDRRFFVFMQGEVAPRNARKPGAQVDDAVLADATIKCTMEGNFANGEVSSETFTVSLRSIHGAGMHLIFRDWADGGVQDQLLVGNRQDIVADAMCTFGETMRSGMYTWKFDARLTDGECLFALEVSQWLHGLGDGPAAVKLKDD</sequence>
<evidence type="ECO:0000313" key="1">
    <source>
        <dbReference type="EMBL" id="SMR54716.1"/>
    </source>
</evidence>